<gene>
    <name evidence="2" type="ORF">BTJ66_09135</name>
</gene>
<reference evidence="3" key="1">
    <citation type="submission" date="2017-10" db="EMBL/GenBank/DDBJ databases">
        <title>Staphylococcus edaphicus sp. nov., isolated in Antarctica, harbouring mecC gene and genomic islands essential in adaptation to extreme environment.</title>
        <authorList>
            <person name="Pantucek R."/>
            <person name="Sedlacek I."/>
            <person name="Indrakova A."/>
            <person name="Vrbovska V."/>
            <person name="Maslanova I."/>
            <person name="Kovarovic V."/>
            <person name="Svec P."/>
            <person name="Kralova S."/>
            <person name="Kristofova L."/>
            <person name="Keklakova J."/>
            <person name="Petras P."/>
            <person name="Doskar J."/>
        </authorList>
    </citation>
    <scope>NUCLEOTIDE SEQUENCE [LARGE SCALE GENOMIC DNA]</scope>
    <source>
        <strain evidence="3">CCM 5085</strain>
    </source>
</reference>
<sequence length="162" mass="18896">MIEDLKKYPELLKATTNSIASILVLSFIATIVQMFSKEPPELWVSSINIAGTISIIFYMGMFNSNFTFFRWLIISKNKKYKLMNMLLGIMFFVFPILLNIILNAIGKWNFGNNKVIPIIEFIDYLFKSFIMIFVSITFYSFGFMIFILILMAIFTRKSIKND</sequence>
<proteinExistence type="predicted"/>
<keyword evidence="1" id="KW-0472">Membrane</keyword>
<keyword evidence="1" id="KW-1133">Transmembrane helix</keyword>
<accession>A0A2C6WME7</accession>
<evidence type="ECO:0000313" key="2">
    <source>
        <dbReference type="EMBL" id="PHK49323.1"/>
    </source>
</evidence>
<feature type="transmembrane region" description="Helical" evidence="1">
    <location>
        <begin position="125"/>
        <end position="154"/>
    </location>
</feature>
<dbReference type="RefSeq" id="WP_099090658.1">
    <property type="nucleotide sequence ID" value="NZ_MRZN01000014.1"/>
</dbReference>
<dbReference type="Proteomes" id="UP000223828">
    <property type="component" value="Unassembled WGS sequence"/>
</dbReference>
<feature type="transmembrane region" description="Helical" evidence="1">
    <location>
        <begin position="12"/>
        <end position="36"/>
    </location>
</feature>
<name>A0A2C6WME7_9STAP</name>
<evidence type="ECO:0000313" key="3">
    <source>
        <dbReference type="Proteomes" id="UP000223828"/>
    </source>
</evidence>
<organism evidence="2 3">
    <name type="scientific">Staphylococcus edaphicus</name>
    <dbReference type="NCBI Taxonomy" id="1955013"/>
    <lineage>
        <taxon>Bacteria</taxon>
        <taxon>Bacillati</taxon>
        <taxon>Bacillota</taxon>
        <taxon>Bacilli</taxon>
        <taxon>Bacillales</taxon>
        <taxon>Staphylococcaceae</taxon>
        <taxon>Staphylococcus</taxon>
    </lineage>
</organism>
<protein>
    <submittedName>
        <fullName evidence="2">Uncharacterized protein</fullName>
    </submittedName>
</protein>
<comment type="caution">
    <text evidence="2">The sequence shown here is derived from an EMBL/GenBank/DDBJ whole genome shotgun (WGS) entry which is preliminary data.</text>
</comment>
<dbReference type="OrthoDB" id="10002299at2"/>
<feature type="transmembrane region" description="Helical" evidence="1">
    <location>
        <begin position="82"/>
        <end position="105"/>
    </location>
</feature>
<dbReference type="EMBL" id="MRZN01000014">
    <property type="protein sequence ID" value="PHK49323.1"/>
    <property type="molecule type" value="Genomic_DNA"/>
</dbReference>
<keyword evidence="1" id="KW-0812">Transmembrane</keyword>
<dbReference type="AlphaFoldDB" id="A0A2C6WME7"/>
<evidence type="ECO:0000256" key="1">
    <source>
        <dbReference type="SAM" id="Phobius"/>
    </source>
</evidence>